<name>A0A1X2GWB1_9FUNG</name>
<feature type="compositionally biased region" description="Low complexity" evidence="6">
    <location>
        <begin position="567"/>
        <end position="596"/>
    </location>
</feature>
<evidence type="ECO:0000256" key="1">
    <source>
        <dbReference type="ARBA" id="ARBA00004123"/>
    </source>
</evidence>
<dbReference type="PANTHER" id="PTHR47338:SF5">
    <property type="entry name" value="ZN(II)2CYS6 TRANSCRIPTION FACTOR (EUROFUNG)"/>
    <property type="match status" value="1"/>
</dbReference>
<evidence type="ECO:0000256" key="5">
    <source>
        <dbReference type="ARBA" id="ARBA00023242"/>
    </source>
</evidence>
<dbReference type="GO" id="GO:0008270">
    <property type="term" value="F:zinc ion binding"/>
    <property type="evidence" value="ECO:0007669"/>
    <property type="project" value="InterPro"/>
</dbReference>
<feature type="region of interest" description="Disordered" evidence="6">
    <location>
        <begin position="56"/>
        <end position="89"/>
    </location>
</feature>
<evidence type="ECO:0000256" key="2">
    <source>
        <dbReference type="ARBA" id="ARBA00022723"/>
    </source>
</evidence>
<evidence type="ECO:0000313" key="9">
    <source>
        <dbReference type="Proteomes" id="UP000242146"/>
    </source>
</evidence>
<dbReference type="SMART" id="SM00906">
    <property type="entry name" value="Fungal_trans"/>
    <property type="match status" value="1"/>
</dbReference>
<evidence type="ECO:0000256" key="4">
    <source>
        <dbReference type="ARBA" id="ARBA00023163"/>
    </source>
</evidence>
<comment type="caution">
    <text evidence="8">The sequence shown here is derived from an EMBL/GenBank/DDBJ whole genome shotgun (WGS) entry which is preliminary data.</text>
</comment>
<proteinExistence type="predicted"/>
<feature type="domain" description="Xylanolytic transcriptional activator regulatory" evidence="7">
    <location>
        <begin position="206"/>
        <end position="287"/>
    </location>
</feature>
<dbReference type="InterPro" id="IPR050815">
    <property type="entry name" value="TF_fung"/>
</dbReference>
<evidence type="ECO:0000313" key="8">
    <source>
        <dbReference type="EMBL" id="ORX62290.1"/>
    </source>
</evidence>
<dbReference type="GO" id="GO:0003677">
    <property type="term" value="F:DNA binding"/>
    <property type="evidence" value="ECO:0007669"/>
    <property type="project" value="InterPro"/>
</dbReference>
<dbReference type="InterPro" id="IPR007219">
    <property type="entry name" value="XnlR_reg_dom"/>
</dbReference>
<sequence length="724" mass="80743">MLEKRLEKMEKIFSAGDAPAPASYPPEPVLTNIQTSPAALSASPLSSSLTSNGLSLPPSATLPPPYPSSIIPKDYETPTSKPYSPTTTLASPSIPGFDKNIIEHLIKLFFDKQYSCIPIFEPRTFMRDFHNNKHSHFLLLSIMAVAARFSNHPSVLEEPPWNSGEKYAKTARDYLMQAIDEPTLENVQAIALLAIHEFGAARGPRCWMYSGIAIRMAIELNLHKEPDIDQTDQVDQPAERWMEQETRRRVFWFLFVLDKMSSASTGRPSVIQEEDCDVLLPSDEYGWITGRFYTESLDGSRVAQFNVNELRDSNLLGVTSKVERSSLPSSINGKKHLGPLTCQAYLIRSGALLGRVAAFINRTTRSRQLPPCHPESEFAKLASSIDEWTDQLPPQFKFTPENLERFRSCASENDSHRYFMLHIMYNTLVVLLHRPSLVLFDTLNSDIVQTPLKQFCKQSVATCLRAVDNVTTLLKALNSTSDPRPPYLTYLCYTVATIVVNNAFSNNPDEAKKAKDDLNQHFNLLEKMRSYWAMADKHFFMIRDLYAMHSNMMRTSSFDNTTDRSRSPSQSSASPASSTKWASNSTISNNSLLSPSHAPSTFTQPPLPSPTNHPYSLFPPASNNDLFVNPSWNGPPLRKMSLADLALSTCDGTSSSNWSLGDNRENVTAALQASMNRSGNPAFTPTQPQPSVFDLDTQNGVSSSYHALAYNFGFAEALSYPRSS</sequence>
<keyword evidence="3" id="KW-0805">Transcription regulation</keyword>
<organism evidence="8 9">
    <name type="scientific">Hesseltinella vesiculosa</name>
    <dbReference type="NCBI Taxonomy" id="101127"/>
    <lineage>
        <taxon>Eukaryota</taxon>
        <taxon>Fungi</taxon>
        <taxon>Fungi incertae sedis</taxon>
        <taxon>Mucoromycota</taxon>
        <taxon>Mucoromycotina</taxon>
        <taxon>Mucoromycetes</taxon>
        <taxon>Mucorales</taxon>
        <taxon>Cunninghamellaceae</taxon>
        <taxon>Hesseltinella</taxon>
    </lineage>
</organism>
<protein>
    <recommendedName>
        <fullName evidence="7">Xylanolytic transcriptional activator regulatory domain-containing protein</fullName>
    </recommendedName>
</protein>
<dbReference type="Pfam" id="PF04082">
    <property type="entry name" value="Fungal_trans"/>
    <property type="match status" value="1"/>
</dbReference>
<dbReference type="EMBL" id="MCGT01000002">
    <property type="protein sequence ID" value="ORX62290.1"/>
    <property type="molecule type" value="Genomic_DNA"/>
</dbReference>
<dbReference type="STRING" id="101127.A0A1X2GWB1"/>
<keyword evidence="9" id="KW-1185">Reference proteome</keyword>
<dbReference type="Proteomes" id="UP000242146">
    <property type="component" value="Unassembled WGS sequence"/>
</dbReference>
<dbReference type="OrthoDB" id="2123952at2759"/>
<feature type="region of interest" description="Disordered" evidence="6">
    <location>
        <begin position="557"/>
        <end position="616"/>
    </location>
</feature>
<dbReference type="GO" id="GO:0005634">
    <property type="term" value="C:nucleus"/>
    <property type="evidence" value="ECO:0007669"/>
    <property type="project" value="UniProtKB-SubCell"/>
</dbReference>
<feature type="compositionally biased region" description="Low complexity" evidence="6">
    <location>
        <begin position="77"/>
        <end position="88"/>
    </location>
</feature>
<dbReference type="AlphaFoldDB" id="A0A1X2GWB1"/>
<evidence type="ECO:0000259" key="7">
    <source>
        <dbReference type="SMART" id="SM00906"/>
    </source>
</evidence>
<accession>A0A1X2GWB1</accession>
<evidence type="ECO:0000256" key="3">
    <source>
        <dbReference type="ARBA" id="ARBA00023015"/>
    </source>
</evidence>
<keyword evidence="2" id="KW-0479">Metal-binding</keyword>
<reference evidence="8 9" key="1">
    <citation type="submission" date="2016-07" db="EMBL/GenBank/DDBJ databases">
        <title>Pervasive Adenine N6-methylation of Active Genes in Fungi.</title>
        <authorList>
            <consortium name="DOE Joint Genome Institute"/>
            <person name="Mondo S.J."/>
            <person name="Dannebaum R.O."/>
            <person name="Kuo R.C."/>
            <person name="Labutti K."/>
            <person name="Haridas S."/>
            <person name="Kuo A."/>
            <person name="Salamov A."/>
            <person name="Ahrendt S.R."/>
            <person name="Lipzen A."/>
            <person name="Sullivan W."/>
            <person name="Andreopoulos W.B."/>
            <person name="Clum A."/>
            <person name="Lindquist E."/>
            <person name="Daum C."/>
            <person name="Ramamoorthy G.K."/>
            <person name="Gryganskyi A."/>
            <person name="Culley D."/>
            <person name="Magnuson J.K."/>
            <person name="James T.Y."/>
            <person name="O'Malley M.A."/>
            <person name="Stajich J.E."/>
            <person name="Spatafora J.W."/>
            <person name="Visel A."/>
            <person name="Grigoriev I.V."/>
        </authorList>
    </citation>
    <scope>NUCLEOTIDE SEQUENCE [LARGE SCALE GENOMIC DNA]</scope>
    <source>
        <strain evidence="8 9">NRRL 3301</strain>
    </source>
</reference>
<keyword evidence="5" id="KW-0539">Nucleus</keyword>
<dbReference type="GO" id="GO:0000981">
    <property type="term" value="F:DNA-binding transcription factor activity, RNA polymerase II-specific"/>
    <property type="evidence" value="ECO:0007669"/>
    <property type="project" value="InterPro"/>
</dbReference>
<dbReference type="PANTHER" id="PTHR47338">
    <property type="entry name" value="ZN(II)2CYS6 TRANSCRIPTION FACTOR (EUROFUNG)-RELATED"/>
    <property type="match status" value="1"/>
</dbReference>
<dbReference type="GO" id="GO:0006351">
    <property type="term" value="P:DNA-templated transcription"/>
    <property type="evidence" value="ECO:0007669"/>
    <property type="project" value="InterPro"/>
</dbReference>
<keyword evidence="4" id="KW-0804">Transcription</keyword>
<comment type="subcellular location">
    <subcellularLocation>
        <location evidence="1">Nucleus</location>
    </subcellularLocation>
</comment>
<dbReference type="CDD" id="cd12148">
    <property type="entry name" value="fungal_TF_MHR"/>
    <property type="match status" value="1"/>
</dbReference>
<evidence type="ECO:0000256" key="6">
    <source>
        <dbReference type="SAM" id="MobiDB-lite"/>
    </source>
</evidence>
<gene>
    <name evidence="8" type="ORF">DM01DRAFT_1331736</name>
</gene>